<keyword evidence="3 9" id="KW-0862">Zinc</keyword>
<sequence>MENNQILREASWSKSQNTPQYSSSSSSDYSTEDSGDLEPDFVIPRQGPAIEFSAPYINMQRDFWRNCLIRVLVDDNMVKASRLQNIINRVWSLQQPVRVVGCSKNVFVFELYSIVYHTHEFRLIHFTRTRSSSSSSSSSPSSNVYRVSDDSSSESEGSSSSHSSPTSQSEHVNVVDEPMEGEEDPLTPLGYYSDPIGQGSQGGVASNSPHSFNINAPLAPQSPINWELIAAESARWHPTSKGGTQSEWREEAENRNKMFFGLADELQVLVQSALPVSDPAERGPHEQLMNQINPNPVQSASSVDVTPKAQVAGSMYSDSVALKRQLLLPDACVTKRLRCRDVSRSKAFHKIAFTDPTGPVVKKPRHATSDPSGDRLANQRIHHDLIRRGPAISHLMYADDTILFFKADDLNCASVKNAIDMYAKLAGQQLNLDKSFLVFSPNTSRAVKDRIARHLGVAVSTKIDRYLGSFVDNKLSDPQNYIVLVERIGNKLSGWKAKTLSQARRLTLIKSVLQRLNIYHMSSLTIPREYCQKMGADQVSLDMVVLPKLGYLSLIRGRFLHYSEAIVSSDVLLLLQRQNILLRLVDADLFQEVGDLECIMPQMEGIPQSSFTKPSSAVVIEKKARPQEQLNCPRCHSINTKFCYYNNYSLTQPRYFCKTCRRYWTEGGSLRNIPVGGGSRKNKTKVITTAAAITTSTSSSSSSKIPDLNPPIPTFSVVLEPSSGLNDLSLNPGHRTQTMIQNPKLQAGGQDLNLAFPTSSSSSLSAPRVFNSNINPYASSLMMMPNNSYSNLYNPSGFIPTMQDHETKPSSHMGFSVDGLGNRSYGSVQESEDNGGRLLLPFGGGITQMNSGGTADVEQNNNIDSKEQGNSSSGFWTGMIGEGSW</sequence>
<reference evidence="12" key="1">
    <citation type="submission" date="2020-09" db="EMBL/GenBank/DDBJ databases">
        <title>Genome-Enabled Discovery of Anthraquinone Biosynthesis in Senna tora.</title>
        <authorList>
            <person name="Kang S.-H."/>
            <person name="Pandey R.P."/>
            <person name="Lee C.-M."/>
            <person name="Sim J.-S."/>
            <person name="Jeong J.-T."/>
            <person name="Choi B.-S."/>
            <person name="Jung M."/>
            <person name="Ginzburg D."/>
            <person name="Zhao K."/>
            <person name="Won S.Y."/>
            <person name="Oh T.-J."/>
            <person name="Yu Y."/>
            <person name="Kim N.-H."/>
            <person name="Lee O.R."/>
            <person name="Lee T.-H."/>
            <person name="Bashyal P."/>
            <person name="Kim T.-S."/>
            <person name="Lee W.-H."/>
            <person name="Kawkins C."/>
            <person name="Kim C.-K."/>
            <person name="Kim J.S."/>
            <person name="Ahn B.O."/>
            <person name="Rhee S.Y."/>
            <person name="Sohng J.K."/>
        </authorList>
    </citation>
    <scope>NUCLEOTIDE SEQUENCE</scope>
    <source>
        <tissue evidence="12">Leaf</tissue>
    </source>
</reference>
<evidence type="ECO:0000256" key="7">
    <source>
        <dbReference type="ARBA" id="ARBA00023242"/>
    </source>
</evidence>
<dbReference type="PANTHER" id="PTHR31992">
    <property type="entry name" value="DOF ZINC FINGER PROTEIN DOF1.4-RELATED"/>
    <property type="match status" value="1"/>
</dbReference>
<feature type="compositionally biased region" description="Low complexity" evidence="10">
    <location>
        <begin position="154"/>
        <end position="170"/>
    </location>
</feature>
<feature type="compositionally biased region" description="Polar residues" evidence="10">
    <location>
        <begin position="203"/>
        <end position="214"/>
    </location>
</feature>
<feature type="region of interest" description="Disordered" evidence="10">
    <location>
        <begin position="130"/>
        <end position="216"/>
    </location>
</feature>
<evidence type="ECO:0000256" key="4">
    <source>
        <dbReference type="ARBA" id="ARBA00023015"/>
    </source>
</evidence>
<feature type="compositionally biased region" description="Low complexity" evidence="10">
    <location>
        <begin position="13"/>
        <end position="29"/>
    </location>
</feature>
<feature type="compositionally biased region" description="Low complexity" evidence="10">
    <location>
        <begin position="131"/>
        <end position="142"/>
    </location>
</feature>
<evidence type="ECO:0000256" key="10">
    <source>
        <dbReference type="SAM" id="MobiDB-lite"/>
    </source>
</evidence>
<protein>
    <recommendedName>
        <fullName evidence="9">Dof zinc finger protein</fullName>
    </recommendedName>
</protein>
<dbReference type="PROSITE" id="PS50884">
    <property type="entry name" value="ZF_DOF_2"/>
    <property type="match status" value="1"/>
</dbReference>
<evidence type="ECO:0000256" key="8">
    <source>
        <dbReference type="PROSITE-ProRule" id="PRU00071"/>
    </source>
</evidence>
<keyword evidence="4 9" id="KW-0805">Transcription regulation</keyword>
<comment type="function">
    <text evidence="9">Transcription factor that binds specifically to a 5'-AA[AG]G-3' consensus core sequence.</text>
</comment>
<dbReference type="InterPro" id="IPR045174">
    <property type="entry name" value="Dof"/>
</dbReference>
<dbReference type="InterPro" id="IPR003851">
    <property type="entry name" value="Znf_Dof"/>
</dbReference>
<gene>
    <name evidence="12" type="ORF">G2W53_000881</name>
</gene>
<feature type="region of interest" description="Disordered" evidence="10">
    <location>
        <begin position="1"/>
        <end position="41"/>
    </location>
</feature>
<dbReference type="GO" id="GO:0008270">
    <property type="term" value="F:zinc ion binding"/>
    <property type="evidence" value="ECO:0007669"/>
    <property type="project" value="UniProtKB-KW"/>
</dbReference>
<keyword evidence="6 9" id="KW-0804">Transcription</keyword>
<organism evidence="12 13">
    <name type="scientific">Senna tora</name>
    <dbReference type="NCBI Taxonomy" id="362788"/>
    <lineage>
        <taxon>Eukaryota</taxon>
        <taxon>Viridiplantae</taxon>
        <taxon>Streptophyta</taxon>
        <taxon>Embryophyta</taxon>
        <taxon>Tracheophyta</taxon>
        <taxon>Spermatophyta</taxon>
        <taxon>Magnoliopsida</taxon>
        <taxon>eudicotyledons</taxon>
        <taxon>Gunneridae</taxon>
        <taxon>Pentapetalae</taxon>
        <taxon>rosids</taxon>
        <taxon>fabids</taxon>
        <taxon>Fabales</taxon>
        <taxon>Fabaceae</taxon>
        <taxon>Caesalpinioideae</taxon>
        <taxon>Cassia clade</taxon>
        <taxon>Senna</taxon>
    </lineage>
</organism>
<keyword evidence="5 8" id="KW-0238">DNA-binding</keyword>
<evidence type="ECO:0000256" key="9">
    <source>
        <dbReference type="RuleBase" id="RU369094"/>
    </source>
</evidence>
<evidence type="ECO:0000256" key="2">
    <source>
        <dbReference type="ARBA" id="ARBA00022771"/>
    </source>
</evidence>
<dbReference type="GO" id="GO:0005634">
    <property type="term" value="C:nucleus"/>
    <property type="evidence" value="ECO:0007669"/>
    <property type="project" value="UniProtKB-SubCell"/>
</dbReference>
<dbReference type="Pfam" id="PF02701">
    <property type="entry name" value="Zn_ribbon_Dof"/>
    <property type="match status" value="1"/>
</dbReference>
<dbReference type="AlphaFoldDB" id="A0A835CJV8"/>
<evidence type="ECO:0000259" key="11">
    <source>
        <dbReference type="PROSITE" id="PS50884"/>
    </source>
</evidence>
<keyword evidence="1 9" id="KW-0479">Metal-binding</keyword>
<evidence type="ECO:0000256" key="3">
    <source>
        <dbReference type="ARBA" id="ARBA00022833"/>
    </source>
</evidence>
<evidence type="ECO:0000256" key="5">
    <source>
        <dbReference type="ARBA" id="ARBA00023125"/>
    </source>
</evidence>
<comment type="caution">
    <text evidence="12">The sequence shown here is derived from an EMBL/GenBank/DDBJ whole genome shotgun (WGS) entry which is preliminary data.</text>
</comment>
<dbReference type="Proteomes" id="UP000634136">
    <property type="component" value="Unassembled WGS sequence"/>
</dbReference>
<accession>A0A835CJV8</accession>
<feature type="compositionally biased region" description="Polar residues" evidence="10">
    <location>
        <begin position="849"/>
        <end position="875"/>
    </location>
</feature>
<dbReference type="PANTHER" id="PTHR31992:SF301">
    <property type="entry name" value="DOF ZINC FINGER PROTEIN DOF3.7"/>
    <property type="match status" value="1"/>
</dbReference>
<feature type="region of interest" description="Disordered" evidence="10">
    <location>
        <begin position="849"/>
        <end position="885"/>
    </location>
</feature>
<comment type="subcellular location">
    <subcellularLocation>
        <location evidence="8 9">Nucleus</location>
    </subcellularLocation>
</comment>
<feature type="compositionally biased region" description="Acidic residues" evidence="10">
    <location>
        <begin position="30"/>
        <end position="39"/>
    </location>
</feature>
<feature type="domain" description="Dof-type" evidence="11">
    <location>
        <begin position="630"/>
        <end position="684"/>
    </location>
</feature>
<keyword evidence="2 8" id="KW-0863">Zinc-finger</keyword>
<dbReference type="EMBL" id="JAAIUW010000001">
    <property type="protein sequence ID" value="KAF7843976.1"/>
    <property type="molecule type" value="Genomic_DNA"/>
</dbReference>
<evidence type="ECO:0000256" key="1">
    <source>
        <dbReference type="ARBA" id="ARBA00022723"/>
    </source>
</evidence>
<evidence type="ECO:0000313" key="13">
    <source>
        <dbReference type="Proteomes" id="UP000634136"/>
    </source>
</evidence>
<keyword evidence="7 8" id="KW-0539">Nucleus</keyword>
<evidence type="ECO:0000256" key="6">
    <source>
        <dbReference type="ARBA" id="ARBA00023163"/>
    </source>
</evidence>
<dbReference type="OrthoDB" id="1436548at2759"/>
<keyword evidence="13" id="KW-1185">Reference proteome</keyword>
<dbReference type="PROSITE" id="PS01361">
    <property type="entry name" value="ZF_DOF_1"/>
    <property type="match status" value="1"/>
</dbReference>
<dbReference type="GO" id="GO:0003700">
    <property type="term" value="F:DNA-binding transcription factor activity"/>
    <property type="evidence" value="ECO:0007669"/>
    <property type="project" value="UniProtKB-UniRule"/>
</dbReference>
<name>A0A835CJV8_9FABA</name>
<evidence type="ECO:0000313" key="12">
    <source>
        <dbReference type="EMBL" id="KAF7843976.1"/>
    </source>
</evidence>
<dbReference type="GO" id="GO:0003677">
    <property type="term" value="F:DNA binding"/>
    <property type="evidence" value="ECO:0007669"/>
    <property type="project" value="UniProtKB-UniRule"/>
</dbReference>
<proteinExistence type="predicted"/>